<feature type="compositionally biased region" description="Polar residues" evidence="1">
    <location>
        <begin position="596"/>
        <end position="614"/>
    </location>
</feature>
<dbReference type="Proteomes" id="UP001353858">
    <property type="component" value="Unassembled WGS sequence"/>
</dbReference>
<feature type="region of interest" description="Disordered" evidence="1">
    <location>
        <begin position="454"/>
        <end position="524"/>
    </location>
</feature>
<reference evidence="3" key="1">
    <citation type="submission" date="2023-01" db="EMBL/GenBank/DDBJ databases">
        <title>Key to firefly adult light organ development and bioluminescence: homeobox transcription factors regulate luciferase expression and transportation to peroxisome.</title>
        <authorList>
            <person name="Fu X."/>
        </authorList>
    </citation>
    <scope>NUCLEOTIDE SEQUENCE [LARGE SCALE GENOMIC DNA]</scope>
</reference>
<feature type="compositionally biased region" description="Basic and acidic residues" evidence="1">
    <location>
        <begin position="219"/>
        <end position="232"/>
    </location>
</feature>
<feature type="region of interest" description="Disordered" evidence="1">
    <location>
        <begin position="253"/>
        <end position="290"/>
    </location>
</feature>
<organism evidence="2 3">
    <name type="scientific">Aquatica leii</name>
    <dbReference type="NCBI Taxonomy" id="1421715"/>
    <lineage>
        <taxon>Eukaryota</taxon>
        <taxon>Metazoa</taxon>
        <taxon>Ecdysozoa</taxon>
        <taxon>Arthropoda</taxon>
        <taxon>Hexapoda</taxon>
        <taxon>Insecta</taxon>
        <taxon>Pterygota</taxon>
        <taxon>Neoptera</taxon>
        <taxon>Endopterygota</taxon>
        <taxon>Coleoptera</taxon>
        <taxon>Polyphaga</taxon>
        <taxon>Elateriformia</taxon>
        <taxon>Elateroidea</taxon>
        <taxon>Lampyridae</taxon>
        <taxon>Luciolinae</taxon>
        <taxon>Aquatica</taxon>
    </lineage>
</organism>
<feature type="compositionally biased region" description="Basic residues" evidence="1">
    <location>
        <begin position="118"/>
        <end position="131"/>
    </location>
</feature>
<feature type="compositionally biased region" description="Basic and acidic residues" evidence="1">
    <location>
        <begin position="671"/>
        <end position="687"/>
    </location>
</feature>
<feature type="compositionally biased region" description="Polar residues" evidence="1">
    <location>
        <begin position="454"/>
        <end position="471"/>
    </location>
</feature>
<accession>A0AAN7P581</accession>
<feature type="compositionally biased region" description="Polar residues" evidence="1">
    <location>
        <begin position="1198"/>
        <end position="1213"/>
    </location>
</feature>
<evidence type="ECO:0000313" key="2">
    <source>
        <dbReference type="EMBL" id="KAK4876882.1"/>
    </source>
</evidence>
<feature type="compositionally biased region" description="Basic and acidic residues" evidence="1">
    <location>
        <begin position="989"/>
        <end position="1009"/>
    </location>
</feature>
<feature type="region of interest" description="Disordered" evidence="1">
    <location>
        <begin position="984"/>
        <end position="1028"/>
    </location>
</feature>
<evidence type="ECO:0000313" key="3">
    <source>
        <dbReference type="Proteomes" id="UP001353858"/>
    </source>
</evidence>
<feature type="region of interest" description="Disordered" evidence="1">
    <location>
        <begin position="1157"/>
        <end position="1179"/>
    </location>
</feature>
<sequence>MQADDVLILPDCLWDYAHVLIKTVSSQPRPWASYTNINVRENRNRTPKMNSAEDVTRYNDNNSHYCSPILARRNVNSYNFPEKSPKKDKKWSFGSLFRRKKKESDSSSDEENQSKGFLQKKKKKADKRKRVNNTVGFDQVVIPTSPRQNGYKEETRRVLSEPLVPKNNFIPASDFTSRFIPLKDSNESLNRNELNRSNNSLGSPSVCSLGRRKKVTVKARAEARRDTSKGEESSDDDSQISIFRSDESLFKHRDGSLSRRSRAARTQRYLRRRSKDEEVRDQPLLPVDLKNPNLKEDKIEKIKNSLMPKPKISYTNSAPSSRSNFSGLTTIPPSHNTYNKYRTVGSANEFPNNHISYHSYNVAENKYNLSNGNGHRSVSYDSNMHNSTSPEANGILNVEFPLYQSFNQNSFRKHPPPPPPRDPRRIITVQNGDCRPMSYSFENGYKTKVSSDYNVNKPDNNQNFLNHNFRSTSDDHISSEPLQRVPLIPRPSSTTPEMSRLQKLSKNSTEGDEKPNTYRYLTDKNPRSRKPICIQADGEQPTWSQKTFKFWRQKDAEVLRNNNRKSTPASPLIFTAQTHVTTNIFLPNTINAEESTTPVFANTNPDSLKRQSSPFRPIMSPKESSPEEDASKHKSTNLEDALDELEAIYNSLHLGDEDLLDRAEKREADVAQKNKDIALESFPDTHRRSTTSDSTFGFDPKFDSTRKKRVSNKSEPNIKTDDMAFRKLNRERCNTINDPQSVVSNISYLLTSPVFNAASDELSPPKVKSDEPDVTYDDVVFRNVMHTNNTLKVADPQPPFGIPVGPISPAANSDYLHATPEPIEKQAHGSKKVPDVVKDDLAYRNLRKDANKGNSLHSAHISDEFSSYDKTEGLKKKRAVRSLSANISNLMHKNDIKLSTTKDDYSSPQNLTQVADALEMARQILRDKEDKINATRQAFMSDGELKYRRFESTSPTEQRMRFLNEMKSNSPNHKETSYHKLQITLPINDGDRLESKPPTPDRRASRISKESTPIPSSPSEDAELKKQLRQSTLDELLTSLAVETRETNDKITEELNLIDQQNTKPVDDHEDNVKSHGDHIKLCEKLLQCVVASNELLAANTEEFDVSEEVDKIKIDPIPEIVANVVLLPSDKSKLELNPVSTEVYSESDHDYVNIQSNDETEKEGESEDVLDGFKTNQDGKDEDLLAAFEAVDETLRNMNNGRSTNDDCQTVEQTDKCGGNS</sequence>
<feature type="compositionally biased region" description="Polar residues" evidence="1">
    <location>
        <begin position="1010"/>
        <end position="1019"/>
    </location>
</feature>
<feature type="region of interest" description="Disordered" evidence="1">
    <location>
        <begin position="102"/>
        <end position="131"/>
    </location>
</feature>
<feature type="compositionally biased region" description="Acidic residues" evidence="1">
    <location>
        <begin position="1159"/>
        <end position="1171"/>
    </location>
</feature>
<feature type="region of interest" description="Disordered" evidence="1">
    <location>
        <begin position="671"/>
        <end position="700"/>
    </location>
</feature>
<feature type="compositionally biased region" description="Polar residues" evidence="1">
    <location>
        <begin position="491"/>
        <end position="508"/>
    </location>
</feature>
<keyword evidence="3" id="KW-1185">Reference proteome</keyword>
<comment type="caution">
    <text evidence="2">The sequence shown here is derived from an EMBL/GenBank/DDBJ whole genome shotgun (WGS) entry which is preliminary data.</text>
</comment>
<feature type="compositionally biased region" description="Polar residues" evidence="1">
    <location>
        <begin position="313"/>
        <end position="331"/>
    </location>
</feature>
<feature type="compositionally biased region" description="Basic and acidic residues" evidence="1">
    <location>
        <begin position="509"/>
        <end position="524"/>
    </location>
</feature>
<dbReference type="EMBL" id="JARPUR010000004">
    <property type="protein sequence ID" value="KAK4876882.1"/>
    <property type="molecule type" value="Genomic_DNA"/>
</dbReference>
<name>A0AAN7P581_9COLE</name>
<feature type="region of interest" description="Disordered" evidence="1">
    <location>
        <begin position="310"/>
        <end position="331"/>
    </location>
</feature>
<dbReference type="AlphaFoldDB" id="A0AAN7P581"/>
<gene>
    <name evidence="2" type="ORF">RN001_009388</name>
</gene>
<feature type="region of interest" description="Disordered" evidence="1">
    <location>
        <begin position="189"/>
        <end position="240"/>
    </location>
</feature>
<feature type="compositionally biased region" description="Basic residues" evidence="1">
    <location>
        <begin position="259"/>
        <end position="273"/>
    </location>
</feature>
<protein>
    <submittedName>
        <fullName evidence="2">Uncharacterized protein</fullName>
    </submittedName>
</protein>
<feature type="region of interest" description="Disordered" evidence="1">
    <location>
        <begin position="596"/>
        <end position="636"/>
    </location>
</feature>
<proteinExistence type="predicted"/>
<feature type="region of interest" description="Disordered" evidence="1">
    <location>
        <begin position="1198"/>
        <end position="1222"/>
    </location>
</feature>
<evidence type="ECO:0000256" key="1">
    <source>
        <dbReference type="SAM" id="MobiDB-lite"/>
    </source>
</evidence>
<feature type="compositionally biased region" description="Low complexity" evidence="1">
    <location>
        <begin position="189"/>
        <end position="201"/>
    </location>
</feature>